<organism evidence="2 3">
    <name type="scientific">Methylobacterium oryzihabitans</name>
    <dbReference type="NCBI Taxonomy" id="2499852"/>
    <lineage>
        <taxon>Bacteria</taxon>
        <taxon>Pseudomonadati</taxon>
        <taxon>Pseudomonadota</taxon>
        <taxon>Alphaproteobacteria</taxon>
        <taxon>Hyphomicrobiales</taxon>
        <taxon>Methylobacteriaceae</taxon>
        <taxon>Methylobacterium</taxon>
    </lineage>
</organism>
<evidence type="ECO:0000313" key="2">
    <source>
        <dbReference type="EMBL" id="RVU21724.1"/>
    </source>
</evidence>
<dbReference type="Proteomes" id="UP000286997">
    <property type="component" value="Unassembled WGS sequence"/>
</dbReference>
<feature type="domain" description="CheW-like" evidence="1">
    <location>
        <begin position="4"/>
        <end position="148"/>
    </location>
</feature>
<dbReference type="PANTHER" id="PTHR22617:SF23">
    <property type="entry name" value="CHEMOTAXIS PROTEIN CHEW"/>
    <property type="match status" value="1"/>
</dbReference>
<dbReference type="RefSeq" id="WP_127726967.1">
    <property type="nucleotide sequence ID" value="NZ_SACP01000001.1"/>
</dbReference>
<dbReference type="EMBL" id="SACP01000001">
    <property type="protein sequence ID" value="RVU21724.1"/>
    <property type="molecule type" value="Genomic_DNA"/>
</dbReference>
<dbReference type="Pfam" id="PF01584">
    <property type="entry name" value="CheW"/>
    <property type="match status" value="1"/>
</dbReference>
<comment type="caution">
    <text evidence="2">The sequence shown here is derived from an EMBL/GenBank/DDBJ whole genome shotgun (WGS) entry which is preliminary data.</text>
</comment>
<dbReference type="InterPro" id="IPR039315">
    <property type="entry name" value="CheW"/>
</dbReference>
<sequence>MASVWQYLTLGLGPETFGIDVEHVHEILDYRPAAALPQAPGSLLGMIDVRGQSYPVVDLRVRLGLAPAAPTPATRIILLHVPVRGRPLRVGVVADRVIEVTELDSAEMEAAPEVGGRWRSDYIAGIGRRGESFVVVFDLAALLAGEDGALLAPEMAA</sequence>
<keyword evidence="3" id="KW-1185">Reference proteome</keyword>
<dbReference type="SMART" id="SM00260">
    <property type="entry name" value="CheW"/>
    <property type="match status" value="1"/>
</dbReference>
<proteinExistence type="predicted"/>
<name>A0A3S2VUY4_9HYPH</name>
<protein>
    <submittedName>
        <fullName evidence="2">Chemotaxis protein CheW</fullName>
    </submittedName>
</protein>
<dbReference type="GO" id="GO:0006935">
    <property type="term" value="P:chemotaxis"/>
    <property type="evidence" value="ECO:0007669"/>
    <property type="project" value="InterPro"/>
</dbReference>
<dbReference type="SUPFAM" id="SSF50341">
    <property type="entry name" value="CheW-like"/>
    <property type="match status" value="1"/>
</dbReference>
<dbReference type="Gene3D" id="2.30.30.40">
    <property type="entry name" value="SH3 Domains"/>
    <property type="match status" value="1"/>
</dbReference>
<dbReference type="AlphaFoldDB" id="A0A3S2VUY4"/>
<dbReference type="InterPro" id="IPR036061">
    <property type="entry name" value="CheW-like_dom_sf"/>
</dbReference>
<reference evidence="2 3" key="1">
    <citation type="submission" date="2019-01" db="EMBL/GenBank/DDBJ databases">
        <authorList>
            <person name="Chen W.-M."/>
        </authorList>
    </citation>
    <scope>NUCLEOTIDE SEQUENCE [LARGE SCALE GENOMIC DNA]</scope>
    <source>
        <strain evidence="2 3">TER-1</strain>
    </source>
</reference>
<evidence type="ECO:0000259" key="1">
    <source>
        <dbReference type="PROSITE" id="PS50851"/>
    </source>
</evidence>
<dbReference type="OrthoDB" id="3291462at2"/>
<dbReference type="Gene3D" id="2.40.50.180">
    <property type="entry name" value="CheA-289, Domain 4"/>
    <property type="match status" value="1"/>
</dbReference>
<accession>A0A3S2VUY4</accession>
<dbReference type="PANTHER" id="PTHR22617">
    <property type="entry name" value="CHEMOTAXIS SENSOR HISTIDINE KINASE-RELATED"/>
    <property type="match status" value="1"/>
</dbReference>
<dbReference type="InterPro" id="IPR002545">
    <property type="entry name" value="CheW-lke_dom"/>
</dbReference>
<evidence type="ECO:0000313" key="3">
    <source>
        <dbReference type="Proteomes" id="UP000286997"/>
    </source>
</evidence>
<dbReference type="GO" id="GO:0007165">
    <property type="term" value="P:signal transduction"/>
    <property type="evidence" value="ECO:0007669"/>
    <property type="project" value="InterPro"/>
</dbReference>
<dbReference type="GO" id="GO:0005829">
    <property type="term" value="C:cytosol"/>
    <property type="evidence" value="ECO:0007669"/>
    <property type="project" value="TreeGrafter"/>
</dbReference>
<gene>
    <name evidence="2" type="ORF">EOE48_01365</name>
</gene>
<dbReference type="PROSITE" id="PS50851">
    <property type="entry name" value="CHEW"/>
    <property type="match status" value="1"/>
</dbReference>